<dbReference type="Pfam" id="PF17899">
    <property type="entry name" value="Peptidase_M61_N"/>
    <property type="match status" value="1"/>
</dbReference>
<dbReference type="Gene3D" id="2.30.42.10">
    <property type="match status" value="1"/>
</dbReference>
<dbReference type="Pfam" id="PF13180">
    <property type="entry name" value="PDZ_2"/>
    <property type="match status" value="1"/>
</dbReference>
<dbReference type="InterPro" id="IPR024191">
    <property type="entry name" value="Peptidase_M61"/>
</dbReference>
<dbReference type="MEROPS" id="M61.002"/>
<dbReference type="SUPFAM" id="SSF55486">
    <property type="entry name" value="Metalloproteases ('zincins'), catalytic domain"/>
    <property type="match status" value="1"/>
</dbReference>
<dbReference type="Gene3D" id="1.10.390.10">
    <property type="entry name" value="Neutral Protease Domain 2"/>
    <property type="match status" value="1"/>
</dbReference>
<dbReference type="STRING" id="1453999.AW06_000556"/>
<dbReference type="InterPro" id="IPR036034">
    <property type="entry name" value="PDZ_sf"/>
</dbReference>
<dbReference type="InterPro" id="IPR027268">
    <property type="entry name" value="Peptidase_M4/M1_CTD_sf"/>
</dbReference>
<accession>A0A080MCI3</accession>
<organism evidence="2 3">
    <name type="scientific">Candidatus Accumulibacter cognatus</name>
    <dbReference type="NCBI Taxonomy" id="2954383"/>
    <lineage>
        <taxon>Bacteria</taxon>
        <taxon>Pseudomonadati</taxon>
        <taxon>Pseudomonadota</taxon>
        <taxon>Betaproteobacteria</taxon>
        <taxon>Candidatus Accumulibacter</taxon>
    </lineage>
</organism>
<dbReference type="PROSITE" id="PS50106">
    <property type="entry name" value="PDZ"/>
    <property type="match status" value="1"/>
</dbReference>
<dbReference type="AlphaFoldDB" id="A0A080MCI3"/>
<comment type="caution">
    <text evidence="2">The sequence shown here is derived from an EMBL/GenBank/DDBJ whole genome shotgun (WGS) entry which is preliminary data.</text>
</comment>
<reference evidence="2" key="1">
    <citation type="submission" date="2014-02" db="EMBL/GenBank/DDBJ databases">
        <title>Expanding our view of genomic diversity in Candidatus Accumulibacter clades.</title>
        <authorList>
            <person name="Skennerton C.T."/>
            <person name="Barr J.J."/>
            <person name="Slater F.R."/>
            <person name="Bond P.L."/>
            <person name="Tyson G.W."/>
        </authorList>
    </citation>
    <scope>NUCLEOTIDE SEQUENCE [LARGE SCALE GENOMIC DNA]</scope>
</reference>
<dbReference type="Pfam" id="PF05299">
    <property type="entry name" value="Peptidase_M61"/>
    <property type="match status" value="1"/>
</dbReference>
<gene>
    <name evidence="2" type="ORF">AW06_000556</name>
</gene>
<sequence>MPAHGSARKPYNSGNTLTRPTQAMRPMHIRYSIRPSRPAAHLLEVRCTLATPDPAGQRFAMPAWIPGSYLIRDFARHIVAIRAETAGKMVALTKIDKHSWQAAPVGKGVALTVICEVYAWDLSVRAAHVDQTHAFFNGSNVFLRALGHEHLPCLVDIQRPIGRDFEAWRVATALTPACDQTSQRHAFGLYRAANYDELIDHPVEMGTFTLATFTACGVPHEIAISGRHDCDLARLTADLQRICEWQIRFFGEPAPMPHYVFLVTAVDDAYGGLEHRASTALLCARDDLPYPGMRGTPKRYRSFLGLCSHEYFHAWNVKRIQPAAFSSYNLDAENYTTLLWAFEGFTSYYDDLALLRCGLIPLKDWLALVARTIDKVHDNPGRQRQTLAESSFDAWTKYYRPDENTPNAVVSYYTKGALVALALDLKLRAETSNRISLDDVMRALWQRHGQGEQRCGIGDEDIRLLAEELSGLDLEHFFAEAIHGTTDVDLAQLLRPFGIRLKRSAISTNPSLGVRTSSDGSEVRLTTVYEDSPAQVAGLSAGDLLLAIDGLRVTPSTFDRLLSRRQAGEMVHLHAFRRDELMEFTVQLGAPAKDRHQLQLQRKRNSLRKNWLQG</sequence>
<dbReference type="PIRSF" id="PIRSF016493">
    <property type="entry name" value="Glycyl_aminpptds"/>
    <property type="match status" value="1"/>
</dbReference>
<keyword evidence="3" id="KW-1185">Reference proteome</keyword>
<feature type="domain" description="PDZ" evidence="1">
    <location>
        <begin position="498"/>
        <end position="550"/>
    </location>
</feature>
<dbReference type="InterPro" id="IPR001478">
    <property type="entry name" value="PDZ"/>
</dbReference>
<evidence type="ECO:0000259" key="1">
    <source>
        <dbReference type="PROSITE" id="PS50106"/>
    </source>
</evidence>
<evidence type="ECO:0000313" key="3">
    <source>
        <dbReference type="Proteomes" id="UP000021315"/>
    </source>
</evidence>
<protein>
    <submittedName>
        <fullName evidence="2">Peptidase Do</fullName>
    </submittedName>
</protein>
<dbReference type="Proteomes" id="UP000021315">
    <property type="component" value="Unassembled WGS sequence"/>
</dbReference>
<dbReference type="InterPro" id="IPR040756">
    <property type="entry name" value="Peptidase_M61_N"/>
</dbReference>
<proteinExistence type="predicted"/>
<dbReference type="Gene3D" id="2.60.40.3650">
    <property type="match status" value="1"/>
</dbReference>
<evidence type="ECO:0000313" key="2">
    <source>
        <dbReference type="EMBL" id="KFB78165.1"/>
    </source>
</evidence>
<dbReference type="InterPro" id="IPR007963">
    <property type="entry name" value="Peptidase_M61_catalytic"/>
</dbReference>
<dbReference type="SMART" id="SM00228">
    <property type="entry name" value="PDZ"/>
    <property type="match status" value="1"/>
</dbReference>
<name>A0A080MCI3_9PROT</name>
<dbReference type="SUPFAM" id="SSF50156">
    <property type="entry name" value="PDZ domain-like"/>
    <property type="match status" value="1"/>
</dbReference>
<dbReference type="EMBL" id="JDST02000009">
    <property type="protein sequence ID" value="KFB78165.1"/>
    <property type="molecule type" value="Genomic_DNA"/>
</dbReference>